<keyword evidence="2" id="KW-1185">Reference proteome</keyword>
<dbReference type="Proteomes" id="UP001143910">
    <property type="component" value="Unassembled WGS sequence"/>
</dbReference>
<reference evidence="1" key="1">
    <citation type="submission" date="2022-08" db="EMBL/GenBank/DDBJ databases">
        <title>Genome Sequence of Lecanicillium fungicola.</title>
        <authorList>
            <person name="Buettner E."/>
        </authorList>
    </citation>
    <scope>NUCLEOTIDE SEQUENCE</scope>
    <source>
        <strain evidence="1">Babe33</strain>
    </source>
</reference>
<gene>
    <name evidence="1" type="ORF">NQ176_g10040</name>
</gene>
<accession>A0ACC1MI19</accession>
<organism evidence="1 2">
    <name type="scientific">Zarea fungicola</name>
    <dbReference type="NCBI Taxonomy" id="93591"/>
    <lineage>
        <taxon>Eukaryota</taxon>
        <taxon>Fungi</taxon>
        <taxon>Dikarya</taxon>
        <taxon>Ascomycota</taxon>
        <taxon>Pezizomycotina</taxon>
        <taxon>Sordariomycetes</taxon>
        <taxon>Hypocreomycetidae</taxon>
        <taxon>Hypocreales</taxon>
        <taxon>Cordycipitaceae</taxon>
        <taxon>Zarea</taxon>
    </lineage>
</organism>
<sequence>MQLPTPAHTPTAPYSSSLEAGFDNWEPKLAFDKLSPELCSIIFTHVSIVSRKEGKTVVNKILTKCSQLYDLDWRSAHISRSVSRRFEAWATPAAYKKVGVNEKILDEIHDKVKPSSVAQLISTHTRHLIVRSNLDPEKVQRLLVLAAHLQSFQWVNGDETQAGQNGDGAWPPPTVLNRIPPGTKLLLQNVPLPSSNNTMFRHYSKQLHSMRIAGGHPKLSRWLAPLKRMLLQAPNLETLHYQDNGYGCSFELTNGERLPPVKNLHLKSYRWEHNRDQVGKHWDFARVQCLCLTDVPMHGFLSSISMSDFANLNTLTINCHSVYPDEEEGRTATKLLATLIGSHVRALTSLDITCDVGRFPLDAIGSRTTTDCCVLRCLWGTS</sequence>
<evidence type="ECO:0000313" key="1">
    <source>
        <dbReference type="EMBL" id="KAJ2966665.1"/>
    </source>
</evidence>
<name>A0ACC1MI19_9HYPO</name>
<dbReference type="EMBL" id="JANJQO010002550">
    <property type="protein sequence ID" value="KAJ2966665.1"/>
    <property type="molecule type" value="Genomic_DNA"/>
</dbReference>
<proteinExistence type="predicted"/>
<evidence type="ECO:0000313" key="2">
    <source>
        <dbReference type="Proteomes" id="UP001143910"/>
    </source>
</evidence>
<protein>
    <submittedName>
        <fullName evidence="1">Uncharacterized protein</fullName>
    </submittedName>
</protein>
<comment type="caution">
    <text evidence="1">The sequence shown here is derived from an EMBL/GenBank/DDBJ whole genome shotgun (WGS) entry which is preliminary data.</text>
</comment>